<proteinExistence type="predicted"/>
<evidence type="ECO:0000256" key="1">
    <source>
        <dbReference type="SAM" id="SignalP"/>
    </source>
</evidence>
<feature type="signal peptide" evidence="1">
    <location>
        <begin position="1"/>
        <end position="20"/>
    </location>
</feature>
<evidence type="ECO:0000313" key="2">
    <source>
        <dbReference type="EMBL" id="CAJ0581179.1"/>
    </source>
</evidence>
<feature type="non-terminal residue" evidence="2">
    <location>
        <position position="237"/>
    </location>
</feature>
<dbReference type="PROSITE" id="PS51257">
    <property type="entry name" value="PROKAR_LIPOPROTEIN"/>
    <property type="match status" value="1"/>
</dbReference>
<evidence type="ECO:0000313" key="3">
    <source>
        <dbReference type="Proteomes" id="UP001177023"/>
    </source>
</evidence>
<comment type="caution">
    <text evidence="2">The sequence shown here is derived from an EMBL/GenBank/DDBJ whole genome shotgun (WGS) entry which is preliminary data.</text>
</comment>
<dbReference type="Pfam" id="PF15002">
    <property type="entry name" value="ERK-JNK_inhib"/>
    <property type="match status" value="1"/>
</dbReference>
<dbReference type="PANTHER" id="PTHR14735">
    <property type="entry name" value="COILED-COIL DOMAIN-CONTAINING PROTEIN 134"/>
    <property type="match status" value="1"/>
</dbReference>
<gene>
    <name evidence="2" type="ORF">MSPICULIGERA_LOCUS19346</name>
</gene>
<dbReference type="EMBL" id="CATQJA010002662">
    <property type="protein sequence ID" value="CAJ0581179.1"/>
    <property type="molecule type" value="Genomic_DNA"/>
</dbReference>
<organism evidence="2 3">
    <name type="scientific">Mesorhabditis spiculigera</name>
    <dbReference type="NCBI Taxonomy" id="96644"/>
    <lineage>
        <taxon>Eukaryota</taxon>
        <taxon>Metazoa</taxon>
        <taxon>Ecdysozoa</taxon>
        <taxon>Nematoda</taxon>
        <taxon>Chromadorea</taxon>
        <taxon>Rhabditida</taxon>
        <taxon>Rhabditina</taxon>
        <taxon>Rhabditomorpha</taxon>
        <taxon>Rhabditoidea</taxon>
        <taxon>Rhabditidae</taxon>
        <taxon>Mesorhabditinae</taxon>
        <taxon>Mesorhabditis</taxon>
    </lineage>
</organism>
<dbReference type="InterPro" id="IPR026321">
    <property type="entry name" value="CC134"/>
</dbReference>
<dbReference type="Proteomes" id="UP001177023">
    <property type="component" value="Unassembled WGS sequence"/>
</dbReference>
<reference evidence="2" key="1">
    <citation type="submission" date="2023-06" db="EMBL/GenBank/DDBJ databases">
        <authorList>
            <person name="Delattre M."/>
        </authorList>
    </citation>
    <scope>NUCLEOTIDE SEQUENCE</scope>
    <source>
        <strain evidence="2">AF72</strain>
    </source>
</reference>
<sequence>MWGKLIFCVLLAFSCKQTVAKVESGHDEKLHSSASELDDKTKHYRKHLGLKIREQEEVVDEFKKWDKPKRLEMIDITAKTISGVMAQARTVVDKADSKVLREGNWLADDELKVSVSLVVENLVLLLDIGCRFPEATRGSIAKMTGFDKEILWAVELARALKVLDEVQQQKISVFSAAMSYGTEMEDVENQWYEEDLRAVEIDFGGAEEIQIIATKNKEKLPDHNKNKKGPKIVRPEL</sequence>
<accession>A0AA36G6I5</accession>
<dbReference type="PANTHER" id="PTHR14735:SF1">
    <property type="entry name" value="COILED-COIL DOMAIN-CONTAINING PROTEIN 134"/>
    <property type="match status" value="1"/>
</dbReference>
<dbReference type="AlphaFoldDB" id="A0AA36G6I5"/>
<protein>
    <submittedName>
        <fullName evidence="2">Uncharacterized protein</fullName>
    </submittedName>
</protein>
<feature type="chain" id="PRO_5041217999" evidence="1">
    <location>
        <begin position="21"/>
        <end position="237"/>
    </location>
</feature>
<name>A0AA36G6I5_9BILA</name>
<keyword evidence="1" id="KW-0732">Signal</keyword>
<keyword evidence="3" id="KW-1185">Reference proteome</keyword>